<protein>
    <recommendedName>
        <fullName evidence="3">F-box domain-containing protein</fullName>
    </recommendedName>
</protein>
<proteinExistence type="predicted"/>
<dbReference type="Proteomes" id="UP000053477">
    <property type="component" value="Unassembled WGS sequence"/>
</dbReference>
<gene>
    <name evidence="1" type="ORF">SCHPADRAFT_995100</name>
</gene>
<reference evidence="1 2" key="1">
    <citation type="submission" date="2015-04" db="EMBL/GenBank/DDBJ databases">
        <title>Complete genome sequence of Schizopora paradoxa KUC8140, a cosmopolitan wood degrader in East Asia.</title>
        <authorList>
            <consortium name="DOE Joint Genome Institute"/>
            <person name="Min B."/>
            <person name="Park H."/>
            <person name="Jang Y."/>
            <person name="Kim J.-J."/>
            <person name="Kim K.H."/>
            <person name="Pangilinan J."/>
            <person name="Lipzen A."/>
            <person name="Riley R."/>
            <person name="Grigoriev I.V."/>
            <person name="Spatafora J.W."/>
            <person name="Choi I.-G."/>
        </authorList>
    </citation>
    <scope>NUCLEOTIDE SEQUENCE [LARGE SCALE GENOMIC DNA]</scope>
    <source>
        <strain evidence="1 2">KUC8140</strain>
    </source>
</reference>
<accession>A0A0H2RWX2</accession>
<dbReference type="InParanoid" id="A0A0H2RWX2"/>
<dbReference type="AlphaFoldDB" id="A0A0H2RWX2"/>
<evidence type="ECO:0000313" key="2">
    <source>
        <dbReference type="Proteomes" id="UP000053477"/>
    </source>
</evidence>
<evidence type="ECO:0008006" key="3">
    <source>
        <dbReference type="Google" id="ProtNLM"/>
    </source>
</evidence>
<organism evidence="1 2">
    <name type="scientific">Schizopora paradoxa</name>
    <dbReference type="NCBI Taxonomy" id="27342"/>
    <lineage>
        <taxon>Eukaryota</taxon>
        <taxon>Fungi</taxon>
        <taxon>Dikarya</taxon>
        <taxon>Basidiomycota</taxon>
        <taxon>Agaricomycotina</taxon>
        <taxon>Agaricomycetes</taxon>
        <taxon>Hymenochaetales</taxon>
        <taxon>Schizoporaceae</taxon>
        <taxon>Schizopora</taxon>
    </lineage>
</organism>
<evidence type="ECO:0000313" key="1">
    <source>
        <dbReference type="EMBL" id="KLO16530.1"/>
    </source>
</evidence>
<dbReference type="OrthoDB" id="3365698at2759"/>
<dbReference type="Gene3D" id="1.20.1280.50">
    <property type="match status" value="1"/>
</dbReference>
<sequence>MQSNRRRSYDWGTEVRNKKHRWPGPEVASQPRRFDTESPALAWLHEFASNHSSIPVTSEGTKELYPWLWNPNWDKTVDITLQGVKQLKGAAVEAEAMEKSLDSFLRCVKDRISRIRRTLNIVTAQSYFPLLSDDVLAMIFEFAALPFSQELGDEYDNQTPSTISRVCRRFRNITLSLPHLWRYIDVNSNLQLVASRSVNVGPILEAQVKCDVGDKKDRVIQLHSFMGRMVTQSSRISCIRFDLCPKMEEDFFKRIRRTKEFDSLSFPSLKELVLNFDDTADDFFPPHFYKEWDMPVLSTIEAHNVIPKFHSSEVYTGITKCSLKLDGIKGEGDRWQYRKVFQFVSQLSSVETLDILLHGGSLFAMYDAEATVLLPKVIHLRTAFPDADKYSVKNFFLSLRTPNKEHWVLEVKLDKWTFIQPSVDESIAKLKELDVVFHSEFEKPDCSLLKKISTLAQNLERLSVTYVAEQLRRFEVNNCKDKLPDMMDRLEEAFNENLGPESPHFILG</sequence>
<name>A0A0H2RWX2_9AGAM</name>
<keyword evidence="2" id="KW-1185">Reference proteome</keyword>
<dbReference type="EMBL" id="KQ085915">
    <property type="protein sequence ID" value="KLO16530.1"/>
    <property type="molecule type" value="Genomic_DNA"/>
</dbReference>